<dbReference type="RefSeq" id="WP_096442924.1">
    <property type="nucleotide sequence ID" value="NZ_JBEEBB010000005.1"/>
</dbReference>
<keyword evidence="1" id="KW-0812">Transmembrane</keyword>
<feature type="transmembrane region" description="Helical" evidence="1">
    <location>
        <begin position="143"/>
        <end position="163"/>
    </location>
</feature>
<reference evidence="2 3" key="1">
    <citation type="submission" date="2017-09" db="EMBL/GenBank/DDBJ databases">
        <authorList>
            <person name="Girard L."/>
            <person name="Lami R."/>
            <person name="Suzuki M."/>
            <person name="Baudart J."/>
        </authorList>
    </citation>
    <scope>NUCLEOTIDE SEQUENCE [LARGE SCALE GENOMIC DNA]</scope>
    <source>
        <strain evidence="2 3">17LN0615E</strain>
    </source>
</reference>
<feature type="transmembrane region" description="Helical" evidence="1">
    <location>
        <begin position="279"/>
        <end position="304"/>
    </location>
</feature>
<keyword evidence="1" id="KW-0472">Membrane</keyword>
<dbReference type="Proteomes" id="UP000238163">
    <property type="component" value="Unassembled WGS sequence"/>
</dbReference>
<evidence type="ECO:0000256" key="1">
    <source>
        <dbReference type="SAM" id="Phobius"/>
    </source>
</evidence>
<protein>
    <recommendedName>
        <fullName evidence="4">Lipopolysaccharide biosynthesis protein</fullName>
    </recommendedName>
</protein>
<dbReference type="EMBL" id="NWTN01000006">
    <property type="protein sequence ID" value="PRQ67317.1"/>
    <property type="molecule type" value="Genomic_DNA"/>
</dbReference>
<sequence>MKAFNLVLKTSANQVLAAVHALVFSIITTRELSPDLFGDLRFVLSLLPVLMVASLPTYDNILLRNSTKFIFTPLYKVTLLRVTGGVLASISILLYLFIFDVGDNLWFFLIITSVLLPFFETFTGYRNFLIGSRLKKQSINSYMIVKITSIGLFLLFYALTVYYELDKRLLLLFYFLSSIIPTVIVMSTVMYKQWNKQRYSKIRSPQMNLSSAIVTSLAAGIMTLSFSLDKMLIHDVWGAESLAFYAILIMFPLELAKLVDAVFPLFYRKVIVNNIQVGLNKLVLVGISFLVIGVIYSSFAYLLFPIVFGTFYTYDFTVVLVSFLLVISGVSEYYVIQKMYINSNYRLILSYALVSLFCTYGIMSAVLPLSSLIGVIIAVFFRQITQSLLFLRVC</sequence>
<comment type="caution">
    <text evidence="2">The sequence shown here is derived from an EMBL/GenBank/DDBJ whole genome shotgun (WGS) entry which is preliminary data.</text>
</comment>
<evidence type="ECO:0000313" key="3">
    <source>
        <dbReference type="Proteomes" id="UP000238163"/>
    </source>
</evidence>
<keyword evidence="1" id="KW-1133">Transmembrane helix</keyword>
<accession>A0ABX5DC85</accession>
<reference evidence="2 3" key="2">
    <citation type="submission" date="2018-03" db="EMBL/GenBank/DDBJ databases">
        <title>Genetic Diversity and Phenotypic Plasticity of AHL Mediated Quorum Sensing in Environmental Strains of Vibrio mediterranei.</title>
        <authorList>
            <person name="Lantoine F."/>
            <person name="Vouve F."/>
        </authorList>
    </citation>
    <scope>NUCLEOTIDE SEQUENCE [LARGE SCALE GENOMIC DNA]</scope>
    <source>
        <strain evidence="2 3">17LN0615E</strain>
    </source>
</reference>
<feature type="transmembrane region" description="Helical" evidence="1">
    <location>
        <begin position="209"/>
        <end position="228"/>
    </location>
</feature>
<proteinExistence type="predicted"/>
<gene>
    <name evidence="2" type="ORF">COR51_12125</name>
</gene>
<feature type="transmembrane region" description="Helical" evidence="1">
    <location>
        <begin position="79"/>
        <end position="99"/>
    </location>
</feature>
<feature type="transmembrane region" description="Helical" evidence="1">
    <location>
        <begin position="316"/>
        <end position="336"/>
    </location>
</feature>
<keyword evidence="3" id="KW-1185">Reference proteome</keyword>
<feature type="transmembrane region" description="Helical" evidence="1">
    <location>
        <begin position="12"/>
        <end position="28"/>
    </location>
</feature>
<feature type="transmembrane region" description="Helical" evidence="1">
    <location>
        <begin position="40"/>
        <end position="58"/>
    </location>
</feature>
<evidence type="ECO:0008006" key="4">
    <source>
        <dbReference type="Google" id="ProtNLM"/>
    </source>
</evidence>
<feature type="transmembrane region" description="Helical" evidence="1">
    <location>
        <begin position="243"/>
        <end position="267"/>
    </location>
</feature>
<feature type="transmembrane region" description="Helical" evidence="1">
    <location>
        <begin position="169"/>
        <end position="189"/>
    </location>
</feature>
<organism evidence="2 3">
    <name type="scientific">Vibrio mediterranei</name>
    <dbReference type="NCBI Taxonomy" id="689"/>
    <lineage>
        <taxon>Bacteria</taxon>
        <taxon>Pseudomonadati</taxon>
        <taxon>Pseudomonadota</taxon>
        <taxon>Gammaproteobacteria</taxon>
        <taxon>Vibrionales</taxon>
        <taxon>Vibrionaceae</taxon>
        <taxon>Vibrio</taxon>
    </lineage>
</organism>
<feature type="transmembrane region" description="Helical" evidence="1">
    <location>
        <begin position="105"/>
        <end position="122"/>
    </location>
</feature>
<name>A0ABX5DC85_9VIBR</name>
<evidence type="ECO:0000313" key="2">
    <source>
        <dbReference type="EMBL" id="PRQ67317.1"/>
    </source>
</evidence>
<feature type="transmembrane region" description="Helical" evidence="1">
    <location>
        <begin position="348"/>
        <end position="366"/>
    </location>
</feature>